<dbReference type="InterPro" id="IPR036398">
    <property type="entry name" value="CA_dom_sf"/>
</dbReference>
<dbReference type="InterPro" id="IPR023561">
    <property type="entry name" value="Carbonic_anhydrase_a-class"/>
</dbReference>
<evidence type="ECO:0000256" key="3">
    <source>
        <dbReference type="ARBA" id="ARBA00022723"/>
    </source>
</evidence>
<dbReference type="Pfam" id="PF00194">
    <property type="entry name" value="Carb_anhydrase"/>
    <property type="match status" value="1"/>
</dbReference>
<dbReference type="CDD" id="cd03124">
    <property type="entry name" value="alpha_CA_prokaryotic_like"/>
    <property type="match status" value="1"/>
</dbReference>
<keyword evidence="5" id="KW-0456">Lyase</keyword>
<evidence type="ECO:0000256" key="4">
    <source>
        <dbReference type="ARBA" id="ARBA00022833"/>
    </source>
</evidence>
<accession>A0A3A3GAD3</accession>
<gene>
    <name evidence="8" type="ORF">D3878_22075</name>
</gene>
<dbReference type="SUPFAM" id="SSF51069">
    <property type="entry name" value="Carbonic anhydrase"/>
    <property type="match status" value="1"/>
</dbReference>
<comment type="catalytic activity">
    <reaction evidence="6">
        <text>hydrogencarbonate + H(+) = CO2 + H2O</text>
        <dbReference type="Rhea" id="RHEA:10748"/>
        <dbReference type="ChEBI" id="CHEBI:15377"/>
        <dbReference type="ChEBI" id="CHEBI:15378"/>
        <dbReference type="ChEBI" id="CHEBI:16526"/>
        <dbReference type="ChEBI" id="CHEBI:17544"/>
        <dbReference type="EC" id="4.2.1.1"/>
    </reaction>
</comment>
<evidence type="ECO:0000313" key="8">
    <source>
        <dbReference type="EMBL" id="RJG04605.1"/>
    </source>
</evidence>
<dbReference type="PANTHER" id="PTHR18952:SF265">
    <property type="entry name" value="CARBONIC ANHYDRASE"/>
    <property type="match status" value="1"/>
</dbReference>
<reference evidence="9" key="1">
    <citation type="submission" date="2018-09" db="EMBL/GenBank/DDBJ databases">
        <authorList>
            <person name="Zhu H."/>
        </authorList>
    </citation>
    <scope>NUCLEOTIDE SEQUENCE [LARGE SCALE GENOMIC DNA]</scope>
    <source>
        <strain evidence="9">K1S02-23</strain>
    </source>
</reference>
<dbReference type="InterPro" id="IPR041891">
    <property type="entry name" value="Alpha_CA_prokaryot-like"/>
</dbReference>
<keyword evidence="9" id="KW-1185">Reference proteome</keyword>
<dbReference type="Proteomes" id="UP000266327">
    <property type="component" value="Unassembled WGS sequence"/>
</dbReference>
<dbReference type="PROSITE" id="PS51144">
    <property type="entry name" value="ALPHA_CA_2"/>
    <property type="match status" value="1"/>
</dbReference>
<dbReference type="EMBL" id="QYUQ01000002">
    <property type="protein sequence ID" value="RJG04605.1"/>
    <property type="molecule type" value="Genomic_DNA"/>
</dbReference>
<dbReference type="GO" id="GO:0004089">
    <property type="term" value="F:carbonate dehydratase activity"/>
    <property type="evidence" value="ECO:0007669"/>
    <property type="project" value="UniProtKB-EC"/>
</dbReference>
<dbReference type="AlphaFoldDB" id="A0A3A3GAD3"/>
<dbReference type="GO" id="GO:0008270">
    <property type="term" value="F:zinc ion binding"/>
    <property type="evidence" value="ECO:0007669"/>
    <property type="project" value="InterPro"/>
</dbReference>
<evidence type="ECO:0000256" key="2">
    <source>
        <dbReference type="ARBA" id="ARBA00012925"/>
    </source>
</evidence>
<comment type="caution">
    <text evidence="8">The sequence shown here is derived from an EMBL/GenBank/DDBJ whole genome shotgun (WGS) entry which is preliminary data.</text>
</comment>
<proteinExistence type="inferred from homology"/>
<dbReference type="Gene3D" id="3.10.200.10">
    <property type="entry name" value="Alpha carbonic anhydrase"/>
    <property type="match status" value="1"/>
</dbReference>
<evidence type="ECO:0000256" key="6">
    <source>
        <dbReference type="ARBA" id="ARBA00048348"/>
    </source>
</evidence>
<evidence type="ECO:0000313" key="9">
    <source>
        <dbReference type="Proteomes" id="UP000266327"/>
    </source>
</evidence>
<evidence type="ECO:0000256" key="1">
    <source>
        <dbReference type="ARBA" id="ARBA00010718"/>
    </source>
</evidence>
<dbReference type="EC" id="4.2.1.1" evidence="2"/>
<evidence type="ECO:0000256" key="5">
    <source>
        <dbReference type="ARBA" id="ARBA00023239"/>
    </source>
</evidence>
<dbReference type="OrthoDB" id="5327615at2"/>
<dbReference type="SMART" id="SM01057">
    <property type="entry name" value="Carb_anhydrase"/>
    <property type="match status" value="1"/>
</dbReference>
<keyword evidence="4" id="KW-0862">Zinc</keyword>
<name>A0A3A3GAD3_9BURK</name>
<keyword evidence="3" id="KW-0479">Metal-binding</keyword>
<evidence type="ECO:0000259" key="7">
    <source>
        <dbReference type="PROSITE" id="PS51144"/>
    </source>
</evidence>
<comment type="similarity">
    <text evidence="1">Belongs to the alpha-carbonic anhydrase family.</text>
</comment>
<sequence>MLLLSSALSSAHAVEQVIQLPRPAAPVRDTAALKKSIAASDDDEENIQQLAERISARLANLRKAKESRPAPPPHRKAAVASAKAGVATVAAGSARHDWHYEGEGGPAQWGSMNPAWGACANGPRQSPIDIRDGFRVDLEPVQFDYKPTRFSVLDNGHTVQVNLGLGNAIIVSGRSYELTQFHFHLPSEERVNGKSYPMVLHLVHKDAAGRYAVVALLVEEGEPHGVVQQVWNNLPLEKHDAAIATSPMALAALLPARREYYTYMGSLTTPPCTEGVLWIVLKEPIRLSSQQIAIFARLYPMNARPIQAQAGRMIKESN</sequence>
<dbReference type="InterPro" id="IPR001148">
    <property type="entry name" value="CA_dom"/>
</dbReference>
<dbReference type="PANTHER" id="PTHR18952">
    <property type="entry name" value="CARBONIC ANHYDRASE"/>
    <property type="match status" value="1"/>
</dbReference>
<protein>
    <recommendedName>
        <fullName evidence="2">carbonic anhydrase</fullName>
        <ecNumber evidence="2">4.2.1.1</ecNumber>
    </recommendedName>
</protein>
<organism evidence="8 9">
    <name type="scientific">Noviherbaspirillum sedimenti</name>
    <dbReference type="NCBI Taxonomy" id="2320865"/>
    <lineage>
        <taxon>Bacteria</taxon>
        <taxon>Pseudomonadati</taxon>
        <taxon>Pseudomonadota</taxon>
        <taxon>Betaproteobacteria</taxon>
        <taxon>Burkholderiales</taxon>
        <taxon>Oxalobacteraceae</taxon>
        <taxon>Noviherbaspirillum</taxon>
    </lineage>
</organism>
<feature type="domain" description="Alpha-carbonic anhydrase" evidence="7">
    <location>
        <begin position="96"/>
        <end position="318"/>
    </location>
</feature>